<accession>A0ABS4SJ61</accession>
<evidence type="ECO:0000256" key="1">
    <source>
        <dbReference type="ARBA" id="ARBA00006432"/>
    </source>
</evidence>
<reference evidence="7 8" key="1">
    <citation type="submission" date="2021-03" db="EMBL/GenBank/DDBJ databases">
        <title>Genomic Encyclopedia of Type Strains, Phase III (KMG-III): the genomes of soil and plant-associated and newly described type strains.</title>
        <authorList>
            <person name="Whitman W."/>
        </authorList>
    </citation>
    <scope>NUCLEOTIDE SEQUENCE [LARGE SCALE GENOMIC DNA]</scope>
    <source>
        <strain evidence="7 8">IMMIB AFH-6</strain>
    </source>
</reference>
<feature type="domain" description="AMP-dependent synthetase/ligase" evidence="5">
    <location>
        <begin position="31"/>
        <end position="404"/>
    </location>
</feature>
<dbReference type="CDD" id="cd05971">
    <property type="entry name" value="MACS_like_3"/>
    <property type="match status" value="1"/>
</dbReference>
<feature type="domain" description="AMP-binding enzyme C-terminal" evidence="6">
    <location>
        <begin position="454"/>
        <end position="532"/>
    </location>
</feature>
<evidence type="ECO:0000313" key="8">
    <source>
        <dbReference type="Proteomes" id="UP000781958"/>
    </source>
</evidence>
<evidence type="ECO:0000259" key="5">
    <source>
        <dbReference type="Pfam" id="PF00501"/>
    </source>
</evidence>
<dbReference type="EC" id="6.2.1.1" evidence="7"/>
<dbReference type="Pfam" id="PF13193">
    <property type="entry name" value="AMP-binding_C"/>
    <property type="match status" value="1"/>
</dbReference>
<evidence type="ECO:0000256" key="4">
    <source>
        <dbReference type="ARBA" id="ARBA00022840"/>
    </source>
</evidence>
<dbReference type="Gene3D" id="3.30.300.30">
    <property type="match status" value="1"/>
</dbReference>
<dbReference type="InterPro" id="IPR051087">
    <property type="entry name" value="Mitochondrial_ACSM"/>
</dbReference>
<keyword evidence="2 7" id="KW-0436">Ligase</keyword>
<keyword evidence="8" id="KW-1185">Reference proteome</keyword>
<dbReference type="InterPro" id="IPR042099">
    <property type="entry name" value="ANL_N_sf"/>
</dbReference>
<dbReference type="PANTHER" id="PTHR43605:SF10">
    <property type="entry name" value="ACYL-COA SYNTHETASE MEDIUM CHAIN FAMILY MEMBER 3"/>
    <property type="match status" value="1"/>
</dbReference>
<comment type="caution">
    <text evidence="7">The sequence shown here is derived from an EMBL/GenBank/DDBJ whole genome shotgun (WGS) entry which is preliminary data.</text>
</comment>
<evidence type="ECO:0000313" key="7">
    <source>
        <dbReference type="EMBL" id="MBP2292607.1"/>
    </source>
</evidence>
<dbReference type="InterPro" id="IPR045851">
    <property type="entry name" value="AMP-bd_C_sf"/>
</dbReference>
<dbReference type="RefSeq" id="WP_209766473.1">
    <property type="nucleotide sequence ID" value="NZ_JAGINP010000007.1"/>
</dbReference>
<keyword evidence="4" id="KW-0067">ATP-binding</keyword>
<evidence type="ECO:0000256" key="2">
    <source>
        <dbReference type="ARBA" id="ARBA00022598"/>
    </source>
</evidence>
<dbReference type="PANTHER" id="PTHR43605">
    <property type="entry name" value="ACYL-COENZYME A SYNTHETASE"/>
    <property type="match status" value="1"/>
</dbReference>
<dbReference type="Pfam" id="PF00501">
    <property type="entry name" value="AMP-binding"/>
    <property type="match status" value="1"/>
</dbReference>
<dbReference type="InterPro" id="IPR000873">
    <property type="entry name" value="AMP-dep_synth/lig_dom"/>
</dbReference>
<dbReference type="PROSITE" id="PS00455">
    <property type="entry name" value="AMP_BINDING"/>
    <property type="match status" value="1"/>
</dbReference>
<keyword evidence="3" id="KW-0547">Nucleotide-binding</keyword>
<dbReference type="Proteomes" id="UP000781958">
    <property type="component" value="Unassembled WGS sequence"/>
</dbReference>
<protein>
    <submittedName>
        <fullName evidence="7">Acetyl-CoA synthetase</fullName>
        <ecNumber evidence="7">6.2.1.1</ecNumber>
    </submittedName>
</protein>
<dbReference type="Gene3D" id="3.40.50.12780">
    <property type="entry name" value="N-terminal domain of ligase-like"/>
    <property type="match status" value="1"/>
</dbReference>
<dbReference type="SUPFAM" id="SSF56801">
    <property type="entry name" value="Acetyl-CoA synthetase-like"/>
    <property type="match status" value="1"/>
</dbReference>
<evidence type="ECO:0000259" key="6">
    <source>
        <dbReference type="Pfam" id="PF13193"/>
    </source>
</evidence>
<comment type="similarity">
    <text evidence="1">Belongs to the ATP-dependent AMP-binding enzyme family.</text>
</comment>
<sequence length="542" mass="59061">MLPKADSYDALRDRFVWAVPDRYNIGVDVCDKWAHRDPDRLALIHKRRDGGVENYSFADLRRLSNRLANALAAQGVVRGDRVGILLPQAPETAVTHIAAYKMGCIAVPLFSLFGVEALEYRLGNCGAKVVVTDAVGAAKIAQIRDRLPELQLVLRIDVAAGGAGDGEQDWHRLVDAAPEDFTPVDTAADAPAVIIYTSGTTGQPKGALHAHRVLLGHLPGVEISHDLFPQDGDRIWTPADWAWIGGLLDVLLPALHHGVTVVSHRFEKFDGEEAFRLIAEFGVRNAFLPPTALKMMRAVKDPQARWSYSMRSVASGGETLGAELLDWGRQTFGVTINEFYGQTECNMIVSSCAAVMPPKPGIMGRPVPGHDVAVIDESGKRLGPGQLGLIAVHRPDPVMFLQYWNNPQATAAKFIADWLVTGDQGELDADGYIRFVGRDDDVITSAGYRIGPGEIEDCLIGHPAVRMAAVVGVPDPLRTEIVKAFIVLQDGVRPSDELAAEIQAHVKTRLAAHEYPRAVEFVDSLPMTTTGKIIRRELRSRG</sequence>
<proteinExistence type="inferred from homology"/>
<gene>
    <name evidence="7" type="ORF">J2851_002385</name>
</gene>
<evidence type="ECO:0000256" key="3">
    <source>
        <dbReference type="ARBA" id="ARBA00022741"/>
    </source>
</evidence>
<name>A0ABS4SJ61_9PROT</name>
<dbReference type="EMBL" id="JAGINP010000007">
    <property type="protein sequence ID" value="MBP2292607.1"/>
    <property type="molecule type" value="Genomic_DNA"/>
</dbReference>
<dbReference type="InterPro" id="IPR025110">
    <property type="entry name" value="AMP-bd_C"/>
</dbReference>
<organism evidence="7 8">
    <name type="scientific">Azospirillum rugosum</name>
    <dbReference type="NCBI Taxonomy" id="416170"/>
    <lineage>
        <taxon>Bacteria</taxon>
        <taxon>Pseudomonadati</taxon>
        <taxon>Pseudomonadota</taxon>
        <taxon>Alphaproteobacteria</taxon>
        <taxon>Rhodospirillales</taxon>
        <taxon>Azospirillaceae</taxon>
        <taxon>Azospirillum</taxon>
    </lineage>
</organism>
<dbReference type="InterPro" id="IPR049515">
    <property type="entry name" value="MACS_put"/>
</dbReference>
<dbReference type="GO" id="GO:0003987">
    <property type="term" value="F:acetate-CoA ligase activity"/>
    <property type="evidence" value="ECO:0007669"/>
    <property type="project" value="UniProtKB-EC"/>
</dbReference>
<dbReference type="InterPro" id="IPR020845">
    <property type="entry name" value="AMP-binding_CS"/>
</dbReference>